<accession>A0ABW0NG56</accession>
<dbReference type="Gene3D" id="2.40.320.10">
    <property type="entry name" value="Hypothetical Protein Pfu-838710-001"/>
    <property type="match status" value="1"/>
</dbReference>
<dbReference type="EMBL" id="JBHSMF010000009">
    <property type="protein sequence ID" value="MFC5498583.1"/>
    <property type="molecule type" value="Genomic_DNA"/>
</dbReference>
<dbReference type="SUPFAM" id="SSF55154">
    <property type="entry name" value="CYTH-like phosphatases"/>
    <property type="match status" value="1"/>
</dbReference>
<evidence type="ECO:0000313" key="2">
    <source>
        <dbReference type="Proteomes" id="UP001596037"/>
    </source>
</evidence>
<protein>
    <recommendedName>
        <fullName evidence="3">CYTH domain-containing protein</fullName>
    </recommendedName>
</protein>
<evidence type="ECO:0008006" key="3">
    <source>
        <dbReference type="Google" id="ProtNLM"/>
    </source>
</evidence>
<name>A0ABW0NG56_9BURK</name>
<proteinExistence type="predicted"/>
<evidence type="ECO:0000313" key="1">
    <source>
        <dbReference type="EMBL" id="MFC5498583.1"/>
    </source>
</evidence>
<organism evidence="1 2">
    <name type="scientific">Caenimonas terrae</name>
    <dbReference type="NCBI Taxonomy" id="696074"/>
    <lineage>
        <taxon>Bacteria</taxon>
        <taxon>Pseudomonadati</taxon>
        <taxon>Pseudomonadota</taxon>
        <taxon>Betaproteobacteria</taxon>
        <taxon>Burkholderiales</taxon>
        <taxon>Comamonadaceae</taxon>
        <taxon>Caenimonas</taxon>
    </lineage>
</organism>
<gene>
    <name evidence="1" type="ORF">ACFPOE_13635</name>
</gene>
<sequence>MPHNKPDTGKPAGVTAARRIPAGARCRPSVQQSDAQSFAPKYSLVEIERRWIADLSSVGSLEGLAYRDIEDLYVRGTRLRLRKVTAQSGEVELKFCKKYGRGEGLAEAITNLYLSPREYESLAALPGRVLRKRRYSYCGGALDFYPAFRFAMFEVEFDSVNDAQCYVVPAFVRREVTDDEDYSGGSLAARTA</sequence>
<keyword evidence="2" id="KW-1185">Reference proteome</keyword>
<comment type="caution">
    <text evidence="1">The sequence shown here is derived from an EMBL/GenBank/DDBJ whole genome shotgun (WGS) entry which is preliminary data.</text>
</comment>
<dbReference type="Proteomes" id="UP001596037">
    <property type="component" value="Unassembled WGS sequence"/>
</dbReference>
<dbReference type="InterPro" id="IPR033469">
    <property type="entry name" value="CYTH-like_dom_sf"/>
</dbReference>
<reference evidence="2" key="1">
    <citation type="journal article" date="2019" name="Int. J. Syst. Evol. Microbiol.">
        <title>The Global Catalogue of Microorganisms (GCM) 10K type strain sequencing project: providing services to taxonomists for standard genome sequencing and annotation.</title>
        <authorList>
            <consortium name="The Broad Institute Genomics Platform"/>
            <consortium name="The Broad Institute Genome Sequencing Center for Infectious Disease"/>
            <person name="Wu L."/>
            <person name="Ma J."/>
        </authorList>
    </citation>
    <scope>NUCLEOTIDE SEQUENCE [LARGE SCALE GENOMIC DNA]</scope>
    <source>
        <strain evidence="2">CCUG 57401</strain>
    </source>
</reference>
<dbReference type="RefSeq" id="WP_376850673.1">
    <property type="nucleotide sequence ID" value="NZ_JBHSMF010000009.1"/>
</dbReference>